<feature type="transmembrane region" description="Helical" evidence="17">
    <location>
        <begin position="324"/>
        <end position="345"/>
    </location>
</feature>
<evidence type="ECO:0000259" key="19">
    <source>
        <dbReference type="Pfam" id="PF00662"/>
    </source>
</evidence>
<comment type="catalytic activity">
    <reaction evidence="16 17">
        <text>a ubiquinone + NADH + 5 H(+)(in) = a ubiquinol + NAD(+) + 4 H(+)(out)</text>
        <dbReference type="Rhea" id="RHEA:29091"/>
        <dbReference type="Rhea" id="RHEA-COMP:9565"/>
        <dbReference type="Rhea" id="RHEA-COMP:9566"/>
        <dbReference type="ChEBI" id="CHEBI:15378"/>
        <dbReference type="ChEBI" id="CHEBI:16389"/>
        <dbReference type="ChEBI" id="CHEBI:17976"/>
        <dbReference type="ChEBI" id="CHEBI:57540"/>
        <dbReference type="ChEBI" id="CHEBI:57945"/>
        <dbReference type="EC" id="7.1.1.2"/>
    </reaction>
</comment>
<evidence type="ECO:0000256" key="9">
    <source>
        <dbReference type="ARBA" id="ARBA00022967"/>
    </source>
</evidence>
<dbReference type="InterPro" id="IPR003945">
    <property type="entry name" value="NU5C-like"/>
</dbReference>
<accession>A0A8X8M115</accession>
<feature type="transmembrane region" description="Helical" evidence="17">
    <location>
        <begin position="106"/>
        <end position="125"/>
    </location>
</feature>
<dbReference type="InterPro" id="IPR001516">
    <property type="entry name" value="Proton_antipo_N"/>
</dbReference>
<dbReference type="EC" id="7.1.1.2" evidence="3 17"/>
<keyword evidence="5 17" id="KW-0813">Transport</keyword>
<evidence type="ECO:0000256" key="7">
    <source>
        <dbReference type="ARBA" id="ARBA00022692"/>
    </source>
</evidence>
<dbReference type="PRINTS" id="PR01434">
    <property type="entry name" value="NADHDHGNASE5"/>
</dbReference>
<evidence type="ECO:0000256" key="8">
    <source>
        <dbReference type="ARBA" id="ARBA00022792"/>
    </source>
</evidence>
<dbReference type="PANTHER" id="PTHR42829">
    <property type="entry name" value="NADH-UBIQUINONE OXIDOREDUCTASE CHAIN 5"/>
    <property type="match status" value="1"/>
</dbReference>
<comment type="function">
    <text evidence="17">Core subunit of the mitochondrial membrane respiratory chain NADH dehydrogenase (Complex I) which catalyzes electron transfer from NADH through the respiratory chain, using ubiquinone as an electron acceptor. Essential for the catalytic activity and assembly of complex I.</text>
</comment>
<comment type="subcellular location">
    <subcellularLocation>
        <location evidence="2">Mitochondrion inner membrane</location>
        <topology evidence="2">Multi-pass membrane protein</topology>
    </subcellularLocation>
</comment>
<feature type="domain" description="NADH dehydrogenase subunit 5 C-terminal" evidence="20">
    <location>
        <begin position="377"/>
        <end position="544"/>
    </location>
</feature>
<evidence type="ECO:0000259" key="18">
    <source>
        <dbReference type="Pfam" id="PF00361"/>
    </source>
</evidence>
<dbReference type="GO" id="GO:0003954">
    <property type="term" value="F:NADH dehydrogenase activity"/>
    <property type="evidence" value="ECO:0007669"/>
    <property type="project" value="TreeGrafter"/>
</dbReference>
<evidence type="ECO:0000256" key="14">
    <source>
        <dbReference type="ARBA" id="ARBA00023128"/>
    </source>
</evidence>
<keyword evidence="15 17" id="KW-0472">Membrane</keyword>
<keyword evidence="8" id="KW-0999">Mitochondrion inner membrane</keyword>
<feature type="transmembrane region" description="Helical" evidence="17">
    <location>
        <begin position="408"/>
        <end position="434"/>
    </location>
</feature>
<keyword evidence="10" id="KW-0249">Electron transport</keyword>
<evidence type="ECO:0000256" key="1">
    <source>
        <dbReference type="ARBA" id="ARBA00003257"/>
    </source>
</evidence>
<geneLocation type="mitochondrion" evidence="21"/>
<dbReference type="PANTHER" id="PTHR42829:SF2">
    <property type="entry name" value="NADH-UBIQUINONE OXIDOREDUCTASE CHAIN 5"/>
    <property type="match status" value="1"/>
</dbReference>
<dbReference type="Pfam" id="PF06455">
    <property type="entry name" value="NADH5_C"/>
    <property type="match status" value="1"/>
</dbReference>
<evidence type="ECO:0000256" key="12">
    <source>
        <dbReference type="ARBA" id="ARBA00023027"/>
    </source>
</evidence>
<keyword evidence="6" id="KW-0679">Respiratory chain</keyword>
<feature type="transmembrane region" description="Helical" evidence="17">
    <location>
        <begin position="229"/>
        <end position="250"/>
    </location>
</feature>
<keyword evidence="7 17" id="KW-0812">Transmembrane</keyword>
<keyword evidence="12 17" id="KW-0520">NAD</keyword>
<evidence type="ECO:0000256" key="11">
    <source>
        <dbReference type="ARBA" id="ARBA00022989"/>
    </source>
</evidence>
<evidence type="ECO:0000256" key="13">
    <source>
        <dbReference type="ARBA" id="ARBA00023075"/>
    </source>
</evidence>
<feature type="transmembrane region" description="Helical" evidence="17">
    <location>
        <begin position="285"/>
        <end position="303"/>
    </location>
</feature>
<proteinExistence type="inferred from homology"/>
<evidence type="ECO:0000256" key="17">
    <source>
        <dbReference type="RuleBase" id="RU003404"/>
    </source>
</evidence>
<feature type="domain" description="NADH:quinone oxidoreductase/Mrp antiporter transmembrane" evidence="18">
    <location>
        <begin position="101"/>
        <end position="369"/>
    </location>
</feature>
<dbReference type="EMBL" id="MW822557">
    <property type="protein sequence ID" value="URW97659.1"/>
    <property type="molecule type" value="Genomic_DNA"/>
</dbReference>
<feature type="transmembrane region" description="Helical" evidence="17">
    <location>
        <begin position="528"/>
        <end position="544"/>
    </location>
</feature>
<dbReference type="Pfam" id="PF00361">
    <property type="entry name" value="Proton_antipo_M"/>
    <property type="match status" value="1"/>
</dbReference>
<feature type="transmembrane region" description="Helical" evidence="17">
    <location>
        <begin position="257"/>
        <end position="279"/>
    </location>
</feature>
<evidence type="ECO:0000256" key="5">
    <source>
        <dbReference type="ARBA" id="ARBA00022448"/>
    </source>
</evidence>
<feature type="transmembrane region" description="Helical" evidence="17">
    <location>
        <begin position="440"/>
        <end position="463"/>
    </location>
</feature>
<dbReference type="InterPro" id="IPR010934">
    <property type="entry name" value="NADH_DH_su5_C"/>
</dbReference>
<dbReference type="AlphaFoldDB" id="A0A8X8M115"/>
<evidence type="ECO:0000259" key="20">
    <source>
        <dbReference type="Pfam" id="PF06455"/>
    </source>
</evidence>
<feature type="transmembrane region" description="Helical" evidence="17">
    <location>
        <begin position="357"/>
        <end position="378"/>
    </location>
</feature>
<evidence type="ECO:0000256" key="4">
    <source>
        <dbReference type="ARBA" id="ARBA00021096"/>
    </source>
</evidence>
<dbReference type="GO" id="GO:0005743">
    <property type="term" value="C:mitochondrial inner membrane"/>
    <property type="evidence" value="ECO:0007669"/>
    <property type="project" value="UniProtKB-SubCell"/>
</dbReference>
<gene>
    <name evidence="21" type="primary">ND5</name>
</gene>
<organism evidence="21">
    <name type="scientific">Songthela sp</name>
    <dbReference type="NCBI Taxonomy" id="2946135"/>
    <lineage>
        <taxon>Eukaryota</taxon>
        <taxon>Metazoa</taxon>
        <taxon>Ecdysozoa</taxon>
        <taxon>Arthropoda</taxon>
        <taxon>Chelicerata</taxon>
        <taxon>Arachnida</taxon>
        <taxon>Araneae</taxon>
        <taxon>Mesothelae</taxon>
        <taxon>Liphistiidae</taxon>
        <taxon>Songthela</taxon>
    </lineage>
</organism>
<comment type="similarity">
    <text evidence="17">Belongs to the complex I subunit 5 family.</text>
</comment>
<reference evidence="21" key="1">
    <citation type="journal article" date="2022" name="Zool. Res.">
        <title>Mitochondrial phylogenomics provides insights into the phylogeny and evolution of spiders (Arthropoda: Araneae).</title>
        <authorList>
            <person name="Li M."/>
            <person name="Chen W.-T."/>
            <person name="Zhang Q.-L."/>
            <person name="Liu M."/>
            <person name="Xing C.-W."/>
            <person name="Cao Y."/>
            <person name="Luo F.-Z."/>
            <person name="Yuan M.-L."/>
        </authorList>
    </citation>
    <scope>NUCLEOTIDE SEQUENCE</scope>
</reference>
<feature type="domain" description="NADH-Ubiquinone oxidoreductase (complex I) chain 5 N-terminal" evidence="19">
    <location>
        <begin position="41"/>
        <end position="84"/>
    </location>
</feature>
<dbReference type="Pfam" id="PF00662">
    <property type="entry name" value="Proton_antipo_N"/>
    <property type="match status" value="1"/>
</dbReference>
<evidence type="ECO:0000256" key="3">
    <source>
        <dbReference type="ARBA" id="ARBA00012944"/>
    </source>
</evidence>
<sequence length="545" mass="61260">MYFKMMNILFFFSFTFMYFSFLSFFSSEVMWLDYSIMKLMTVGIKMEMILDWISLSFLSCVLFISGCVFLFSTEYMEGEKKDRFIILMLLFVISMCLVILSGNIIFILLGWDGLGLVSFVLVIYYQNFKALNAGMITILSNRIGDVGLLLSIGLLIKMGDWSFNFMEMNKLLFFMLMLACITKSAQIPFSAWLPAAMAAPTPVSALVHSSTLVTAGVFLMIRLNSNNEFIFILFLLSSGTMLLGGLSANWEMDLKKIVALSTLSQIGMMMFSCSLGLFIISYFHLVVHAFFKSMMFLCVGILIHSKMSQDLRFYGGTKDLSPMVNSGISISGLALMGLPFMSGYYSKDMILEKFMEGGISSIMIMIVLFSLGMTSAYLMRMVLMGLSLVNFGVVNGLNLNTGFMMKSVFFLSFMGVMSGAMMSWFILSPCVIIISKLEKILGLSWISFGLWMSLVMGSLGNLLKSLNSFMVSLWFMQSVSSNNLIKNSITGDNAFFLDRSWGEKMGPQGVFGVTFKLSKMFDIFRSKTLWLFLLSSVGWSIIFIF</sequence>
<dbReference type="GO" id="GO:0015990">
    <property type="term" value="P:electron transport coupled proton transport"/>
    <property type="evidence" value="ECO:0007669"/>
    <property type="project" value="TreeGrafter"/>
</dbReference>
<evidence type="ECO:0000256" key="6">
    <source>
        <dbReference type="ARBA" id="ARBA00022660"/>
    </source>
</evidence>
<keyword evidence="13 17" id="KW-0830">Ubiquinone</keyword>
<keyword evidence="14 17" id="KW-0496">Mitochondrion</keyword>
<evidence type="ECO:0000256" key="15">
    <source>
        <dbReference type="ARBA" id="ARBA00023136"/>
    </source>
</evidence>
<name>A0A8X8M115_9ARAC</name>
<feature type="transmembrane region" description="Helical" evidence="17">
    <location>
        <begin position="171"/>
        <end position="193"/>
    </location>
</feature>
<evidence type="ECO:0000256" key="10">
    <source>
        <dbReference type="ARBA" id="ARBA00022982"/>
    </source>
</evidence>
<evidence type="ECO:0000256" key="2">
    <source>
        <dbReference type="ARBA" id="ARBA00004448"/>
    </source>
</evidence>
<feature type="transmembrane region" description="Helical" evidence="17">
    <location>
        <begin position="84"/>
        <end position="100"/>
    </location>
</feature>
<keyword evidence="11 17" id="KW-1133">Transmembrane helix</keyword>
<dbReference type="GO" id="GO:0008137">
    <property type="term" value="F:NADH dehydrogenase (ubiquinone) activity"/>
    <property type="evidence" value="ECO:0007669"/>
    <property type="project" value="UniProtKB-EC"/>
</dbReference>
<evidence type="ECO:0000256" key="16">
    <source>
        <dbReference type="ARBA" id="ARBA00049551"/>
    </source>
</evidence>
<comment type="function">
    <text evidence="1">Core subunit of the mitochondrial membrane respiratory chain NADH dehydrogenase (Complex I) that is believed to belong to the minimal assembly required for catalysis. Complex I functions in the transfer of electrons from NADH to the respiratory chain. The immediate electron acceptor for the enzyme is believed to be ubiquinone.</text>
</comment>
<feature type="transmembrane region" description="Helical" evidence="17">
    <location>
        <begin position="7"/>
        <end position="32"/>
    </location>
</feature>
<feature type="transmembrane region" description="Helical" evidence="17">
    <location>
        <begin position="52"/>
        <end position="72"/>
    </location>
</feature>
<keyword evidence="9" id="KW-1278">Translocase</keyword>
<protein>
    <recommendedName>
        <fullName evidence="4 17">NADH-ubiquinone oxidoreductase chain 5</fullName>
        <ecNumber evidence="3 17">7.1.1.2</ecNumber>
    </recommendedName>
</protein>
<evidence type="ECO:0000313" key="21">
    <source>
        <dbReference type="EMBL" id="URW97659.1"/>
    </source>
</evidence>
<dbReference type="InterPro" id="IPR001750">
    <property type="entry name" value="ND/Mrp_TM"/>
</dbReference>
<dbReference type="GO" id="GO:0042773">
    <property type="term" value="P:ATP synthesis coupled electron transport"/>
    <property type="evidence" value="ECO:0007669"/>
    <property type="project" value="InterPro"/>
</dbReference>